<keyword evidence="25" id="KW-1185">Reference proteome</keyword>
<evidence type="ECO:0000256" key="15">
    <source>
        <dbReference type="ARBA" id="ARBA00023034"/>
    </source>
</evidence>
<dbReference type="InterPro" id="IPR039866">
    <property type="entry name" value="CPQ"/>
</dbReference>
<evidence type="ECO:0000259" key="23">
    <source>
        <dbReference type="Pfam" id="PF04389"/>
    </source>
</evidence>
<dbReference type="GO" id="GO:0005783">
    <property type="term" value="C:endoplasmic reticulum"/>
    <property type="evidence" value="ECO:0007669"/>
    <property type="project" value="UniProtKB-SubCell"/>
</dbReference>
<keyword evidence="18" id="KW-0325">Glycoprotein</keyword>
<evidence type="ECO:0000256" key="3">
    <source>
        <dbReference type="ARBA" id="ARBA00004555"/>
    </source>
</evidence>
<keyword evidence="10" id="KW-0479">Metal-binding</keyword>
<dbReference type="GO" id="GO:0005794">
    <property type="term" value="C:Golgi apparatus"/>
    <property type="evidence" value="ECO:0007669"/>
    <property type="project" value="UniProtKB-SubCell"/>
</dbReference>
<evidence type="ECO:0000256" key="11">
    <source>
        <dbReference type="ARBA" id="ARBA00022729"/>
    </source>
</evidence>
<keyword evidence="7" id="KW-0964">Secreted</keyword>
<evidence type="ECO:0000256" key="19">
    <source>
        <dbReference type="ARBA" id="ARBA00023228"/>
    </source>
</evidence>
<comment type="caution">
    <text evidence="24">The sequence shown here is derived from an EMBL/GenBank/DDBJ whole genome shotgun (WGS) entry which is preliminary data.</text>
</comment>
<dbReference type="GO" id="GO:0005615">
    <property type="term" value="C:extracellular space"/>
    <property type="evidence" value="ECO:0007669"/>
    <property type="project" value="TreeGrafter"/>
</dbReference>
<dbReference type="SUPFAM" id="SSF53187">
    <property type="entry name" value="Zn-dependent exopeptidases"/>
    <property type="match status" value="1"/>
</dbReference>
<feature type="signal peptide" evidence="22">
    <location>
        <begin position="1"/>
        <end position="19"/>
    </location>
</feature>
<keyword evidence="15" id="KW-0333">Golgi apparatus</keyword>
<comment type="subcellular location">
    <subcellularLocation>
        <location evidence="1">Endoplasmic reticulum</location>
    </subcellularLocation>
    <subcellularLocation>
        <location evidence="3">Golgi apparatus</location>
    </subcellularLocation>
    <subcellularLocation>
        <location evidence="2">Lysosome</location>
    </subcellularLocation>
    <subcellularLocation>
        <location evidence="4">Secreted</location>
    </subcellularLocation>
</comment>
<keyword evidence="17" id="KW-0865">Zymogen</keyword>
<dbReference type="Proteomes" id="UP001187531">
    <property type="component" value="Unassembled WGS sequence"/>
</dbReference>
<dbReference type="GO" id="GO:0005764">
    <property type="term" value="C:lysosome"/>
    <property type="evidence" value="ECO:0007669"/>
    <property type="project" value="UniProtKB-SubCell"/>
</dbReference>
<keyword evidence="9" id="KW-0645">Protease</keyword>
<evidence type="ECO:0000256" key="16">
    <source>
        <dbReference type="ARBA" id="ARBA00023049"/>
    </source>
</evidence>
<evidence type="ECO:0000256" key="22">
    <source>
        <dbReference type="SAM" id="SignalP"/>
    </source>
</evidence>
<feature type="chain" id="PRO_5041698949" description="Carboxypeptidase Q" evidence="22">
    <location>
        <begin position="20"/>
        <end position="495"/>
    </location>
</feature>
<evidence type="ECO:0000256" key="2">
    <source>
        <dbReference type="ARBA" id="ARBA00004371"/>
    </source>
</evidence>
<comment type="subunit">
    <text evidence="20">Homodimer. The monomeric form is inactive while the homodimer is active.</text>
</comment>
<dbReference type="PANTHER" id="PTHR12053:SF3">
    <property type="entry name" value="CARBOXYPEPTIDASE Q"/>
    <property type="match status" value="1"/>
</dbReference>
<dbReference type="GO" id="GO:0043171">
    <property type="term" value="P:peptide catabolic process"/>
    <property type="evidence" value="ECO:0007669"/>
    <property type="project" value="TreeGrafter"/>
</dbReference>
<proteinExistence type="inferred from homology"/>
<evidence type="ECO:0000256" key="12">
    <source>
        <dbReference type="ARBA" id="ARBA00022801"/>
    </source>
</evidence>
<gene>
    <name evidence="24" type="ORF">QYM36_002952</name>
</gene>
<evidence type="ECO:0000256" key="6">
    <source>
        <dbReference type="ARBA" id="ARBA00014116"/>
    </source>
</evidence>
<dbReference type="Pfam" id="PF04389">
    <property type="entry name" value="Peptidase_M28"/>
    <property type="match status" value="1"/>
</dbReference>
<dbReference type="GO" id="GO:0070573">
    <property type="term" value="F:metallodipeptidase activity"/>
    <property type="evidence" value="ECO:0007669"/>
    <property type="project" value="InterPro"/>
</dbReference>
<dbReference type="Gene3D" id="3.40.630.10">
    <property type="entry name" value="Zn peptidases"/>
    <property type="match status" value="1"/>
</dbReference>
<evidence type="ECO:0000256" key="17">
    <source>
        <dbReference type="ARBA" id="ARBA00023145"/>
    </source>
</evidence>
<protein>
    <recommendedName>
        <fullName evidence="6">Carboxypeptidase Q</fullName>
    </recommendedName>
    <alternativeName>
        <fullName evidence="21">Plasma glutamate carboxypeptidase</fullName>
    </alternativeName>
</protein>
<dbReference type="InterPro" id="IPR007484">
    <property type="entry name" value="Peptidase_M28"/>
</dbReference>
<evidence type="ECO:0000256" key="1">
    <source>
        <dbReference type="ARBA" id="ARBA00004240"/>
    </source>
</evidence>
<evidence type="ECO:0000313" key="25">
    <source>
        <dbReference type="Proteomes" id="UP001187531"/>
    </source>
</evidence>
<evidence type="ECO:0000256" key="10">
    <source>
        <dbReference type="ARBA" id="ARBA00022723"/>
    </source>
</evidence>
<evidence type="ECO:0000256" key="9">
    <source>
        <dbReference type="ARBA" id="ARBA00022670"/>
    </source>
</evidence>
<reference evidence="24" key="1">
    <citation type="submission" date="2023-07" db="EMBL/GenBank/DDBJ databases">
        <title>Chromosome-level genome assembly of Artemia franciscana.</title>
        <authorList>
            <person name="Jo E."/>
        </authorList>
    </citation>
    <scope>NUCLEOTIDE SEQUENCE</scope>
    <source>
        <tissue evidence="24">Whole body</tissue>
    </source>
</reference>
<dbReference type="AlphaFoldDB" id="A0AA88I741"/>
<evidence type="ECO:0000256" key="20">
    <source>
        <dbReference type="ARBA" id="ARBA00025833"/>
    </source>
</evidence>
<evidence type="ECO:0000256" key="5">
    <source>
        <dbReference type="ARBA" id="ARBA00010918"/>
    </source>
</evidence>
<evidence type="ECO:0000256" key="8">
    <source>
        <dbReference type="ARBA" id="ARBA00022645"/>
    </source>
</evidence>
<sequence>MHAILKYIFLFLAPFYVNSLECDQALLEEVRSYKPIVEGIIEETINGASKGLCYKKLADFVDKYQKRITGSQILEDSIDYLVSNLSSPESVMDEVWKEPAPDLPHWIRGREEAFVVEPVKKKMATLAFGSSVATPNGQALVAEAVVVENFDELYKLDPSQVSGKIVVYNQGYSSYGESREYRYKAAPEAAKLGAVAALVESIGPFSINSPHTGVTQYEDGVEKIPSIAITKEDAEMLRRIYRRGQKIVLSIKSNSTMLSPVTSHNLVADYKGSEYPDKVVVVSGHIDNWDVGQGAMDDAGGMMLGLIAVEVINNLGLPRPKRTIRNILWTAEEQGLLGAEKYFNQHQNELNNFVFVMESDSGTFDPQGLQYTGDRQNGECIIKEIVSMLAPINASKYEWTSGAVSTDITHFTDAGVPGAGLWDPDEIYFYFHHTEGDMMTVEDPDALDRAVALWTATAYIIADLNSDFPRSTSTCLYSPSILSLILLVYALKTLL</sequence>
<evidence type="ECO:0000256" key="13">
    <source>
        <dbReference type="ARBA" id="ARBA00022824"/>
    </source>
</evidence>
<dbReference type="Gene3D" id="3.50.30.30">
    <property type="match status" value="1"/>
</dbReference>
<dbReference type="GO" id="GO:0004180">
    <property type="term" value="F:carboxypeptidase activity"/>
    <property type="evidence" value="ECO:0007669"/>
    <property type="project" value="UniProtKB-KW"/>
</dbReference>
<comment type="similarity">
    <text evidence="5">Belongs to the peptidase M28 family.</text>
</comment>
<evidence type="ECO:0000256" key="14">
    <source>
        <dbReference type="ARBA" id="ARBA00022833"/>
    </source>
</evidence>
<keyword evidence="8" id="KW-0121">Carboxypeptidase</keyword>
<evidence type="ECO:0000313" key="24">
    <source>
        <dbReference type="EMBL" id="KAK2722584.1"/>
    </source>
</evidence>
<organism evidence="24 25">
    <name type="scientific">Artemia franciscana</name>
    <name type="common">Brine shrimp</name>
    <name type="synonym">Artemia sanfranciscana</name>
    <dbReference type="NCBI Taxonomy" id="6661"/>
    <lineage>
        <taxon>Eukaryota</taxon>
        <taxon>Metazoa</taxon>
        <taxon>Ecdysozoa</taxon>
        <taxon>Arthropoda</taxon>
        <taxon>Crustacea</taxon>
        <taxon>Branchiopoda</taxon>
        <taxon>Anostraca</taxon>
        <taxon>Artemiidae</taxon>
        <taxon>Artemia</taxon>
    </lineage>
</organism>
<keyword evidence="16" id="KW-0482">Metalloprotease</keyword>
<evidence type="ECO:0000256" key="7">
    <source>
        <dbReference type="ARBA" id="ARBA00022525"/>
    </source>
</evidence>
<evidence type="ECO:0000256" key="21">
    <source>
        <dbReference type="ARBA" id="ARBA00033328"/>
    </source>
</evidence>
<dbReference type="GO" id="GO:0006508">
    <property type="term" value="P:proteolysis"/>
    <property type="evidence" value="ECO:0007669"/>
    <property type="project" value="UniProtKB-KW"/>
</dbReference>
<keyword evidence="12" id="KW-0378">Hydrolase</keyword>
<name>A0AA88I741_ARTSF</name>
<accession>A0AA88I741</accession>
<dbReference type="EMBL" id="JAVRJZ010000005">
    <property type="protein sequence ID" value="KAK2722584.1"/>
    <property type="molecule type" value="Genomic_DNA"/>
</dbReference>
<feature type="domain" description="Peptidase M28" evidence="23">
    <location>
        <begin position="265"/>
        <end position="456"/>
    </location>
</feature>
<keyword evidence="14" id="KW-0862">Zinc</keyword>
<dbReference type="GO" id="GO:0046872">
    <property type="term" value="F:metal ion binding"/>
    <property type="evidence" value="ECO:0007669"/>
    <property type="project" value="UniProtKB-KW"/>
</dbReference>
<keyword evidence="19" id="KW-0458">Lysosome</keyword>
<dbReference type="PANTHER" id="PTHR12053">
    <property type="entry name" value="PROTEASE FAMILY M28 PLASMA GLUTAMATE CARBOXYPEPTIDASE-RELATED"/>
    <property type="match status" value="1"/>
</dbReference>
<keyword evidence="13" id="KW-0256">Endoplasmic reticulum</keyword>
<evidence type="ECO:0000256" key="18">
    <source>
        <dbReference type="ARBA" id="ARBA00023180"/>
    </source>
</evidence>
<keyword evidence="11 22" id="KW-0732">Signal</keyword>
<evidence type="ECO:0000256" key="4">
    <source>
        <dbReference type="ARBA" id="ARBA00004613"/>
    </source>
</evidence>